<evidence type="ECO:0000259" key="3">
    <source>
        <dbReference type="PROSITE" id="PS51352"/>
    </source>
</evidence>
<dbReference type="PROSITE" id="PS51352">
    <property type="entry name" value="THIOREDOXIN_2"/>
    <property type="match status" value="1"/>
</dbReference>
<protein>
    <recommendedName>
        <fullName evidence="3">Thioredoxin domain-containing protein</fullName>
    </recommendedName>
</protein>
<evidence type="ECO:0000256" key="1">
    <source>
        <dbReference type="ARBA" id="ARBA00022729"/>
    </source>
</evidence>
<name>A0A2S7WPX4_9FLAO</name>
<dbReference type="InterPro" id="IPR036249">
    <property type="entry name" value="Thioredoxin-like_sf"/>
</dbReference>
<dbReference type="InterPro" id="IPR017937">
    <property type="entry name" value="Thioredoxin_CS"/>
</dbReference>
<comment type="caution">
    <text evidence="4">The sequence shown here is derived from an EMBL/GenBank/DDBJ whole genome shotgun (WGS) entry which is preliminary data.</text>
</comment>
<keyword evidence="1" id="KW-0732">Signal</keyword>
<dbReference type="PROSITE" id="PS00194">
    <property type="entry name" value="THIOREDOXIN_1"/>
    <property type="match status" value="1"/>
</dbReference>
<keyword evidence="5" id="KW-1185">Reference proteome</keyword>
<sequence>MKYTFVFIIFILFFSCKNEKKSSQSLISNEVQLSEDFIVIDQNYKQALKIASKKDKLIFIDFYTTWCAPCKKLDKLIFQNDSIKNILKRDFILLKYNAENDTIFHLSKKHHISSYPTGLILNNEGFVLNRKYGFAGSNFKTLSKSVLDFKNESIVLNNQNKVIKGYSNDIDATKYPKFYVDFVNRTNTKLNPADLNEYWVTHKNKFSEEYFSTLTYFGGQTSKEIAYTVLNNKEKYINLFGETDVKKLMFSIAFGRFDEAILEKNNEKFIEAEAYVKKALNKESAKNIIDSAKKDLLKSQNKWSELLDIYIELKKERKFSNGYANHFSWEVYLKCEDKEVIQHCLKWMKEVTDEEPQYDYLDTYALLLHKSGNIKDTKRVAQIAIKAGKKEGRKTTKLENLIKKL</sequence>
<feature type="domain" description="Thioredoxin" evidence="3">
    <location>
        <begin position="28"/>
        <end position="152"/>
    </location>
</feature>
<organism evidence="4 5">
    <name type="scientific">Polaribacter porphyrae</name>
    <dbReference type="NCBI Taxonomy" id="1137780"/>
    <lineage>
        <taxon>Bacteria</taxon>
        <taxon>Pseudomonadati</taxon>
        <taxon>Bacteroidota</taxon>
        <taxon>Flavobacteriia</taxon>
        <taxon>Flavobacteriales</taxon>
        <taxon>Flavobacteriaceae</taxon>
    </lineage>
</organism>
<dbReference type="SUPFAM" id="SSF52833">
    <property type="entry name" value="Thioredoxin-like"/>
    <property type="match status" value="1"/>
</dbReference>
<dbReference type="OrthoDB" id="120730at2"/>
<dbReference type="EMBL" id="MSCN01000001">
    <property type="protein sequence ID" value="PQJ79660.1"/>
    <property type="molecule type" value="Genomic_DNA"/>
</dbReference>
<evidence type="ECO:0000313" key="5">
    <source>
        <dbReference type="Proteomes" id="UP000238882"/>
    </source>
</evidence>
<dbReference type="Proteomes" id="UP000238882">
    <property type="component" value="Unassembled WGS sequence"/>
</dbReference>
<dbReference type="Pfam" id="PF13899">
    <property type="entry name" value="Thioredoxin_7"/>
    <property type="match status" value="1"/>
</dbReference>
<dbReference type="RefSeq" id="WP_105016255.1">
    <property type="nucleotide sequence ID" value="NZ_MSCN01000001.1"/>
</dbReference>
<proteinExistence type="predicted"/>
<dbReference type="AlphaFoldDB" id="A0A2S7WPX4"/>
<gene>
    <name evidence="4" type="ORF">BTO18_10965</name>
</gene>
<evidence type="ECO:0000313" key="4">
    <source>
        <dbReference type="EMBL" id="PQJ79660.1"/>
    </source>
</evidence>
<dbReference type="PANTHER" id="PTHR15337">
    <property type="entry name" value="ANTERIOR GRADIENT PROTEIN-RELATED"/>
    <property type="match status" value="1"/>
</dbReference>
<accession>A0A2S7WPX4</accession>
<reference evidence="4 5" key="1">
    <citation type="submission" date="2016-12" db="EMBL/GenBank/DDBJ databases">
        <title>Trade-off between light-utilization and light-protection in marine flavobacteria.</title>
        <authorList>
            <person name="Kumagai Y."/>
            <person name="Yoshizawa S."/>
            <person name="Kogure K."/>
            <person name="Iwasaki W."/>
        </authorList>
    </citation>
    <scope>NUCLEOTIDE SEQUENCE [LARGE SCALE GENOMIC DNA]</scope>
    <source>
        <strain evidence="4 5">NBRC 108759</strain>
    </source>
</reference>
<dbReference type="InterPro" id="IPR013766">
    <property type="entry name" value="Thioredoxin_domain"/>
</dbReference>
<evidence type="ECO:0000256" key="2">
    <source>
        <dbReference type="ARBA" id="ARBA00023284"/>
    </source>
</evidence>
<dbReference type="PANTHER" id="PTHR15337:SF11">
    <property type="entry name" value="THIOREDOXIN DOMAIN-CONTAINING PROTEIN"/>
    <property type="match status" value="1"/>
</dbReference>
<dbReference type="InterPro" id="IPR051099">
    <property type="entry name" value="AGR/TXD"/>
</dbReference>
<dbReference type="Gene3D" id="3.40.30.10">
    <property type="entry name" value="Glutaredoxin"/>
    <property type="match status" value="1"/>
</dbReference>
<dbReference type="PROSITE" id="PS51257">
    <property type="entry name" value="PROKAR_LIPOPROTEIN"/>
    <property type="match status" value="1"/>
</dbReference>
<keyword evidence="2" id="KW-0676">Redox-active center</keyword>